<proteinExistence type="predicted"/>
<dbReference type="EMBL" id="JPPY01000068">
    <property type="protein sequence ID" value="KND37267.1"/>
    <property type="molecule type" value="Genomic_DNA"/>
</dbReference>
<dbReference type="OrthoDB" id="9814944at2"/>
<name>A0A0L0KGI5_9ACTN</name>
<comment type="caution">
    <text evidence="1">The sequence shown here is derived from an EMBL/GenBank/DDBJ whole genome shotgun (WGS) entry which is preliminary data.</text>
</comment>
<accession>A0A0L0KGI5</accession>
<dbReference type="PATRIC" id="fig|42234.21.peg.2081"/>
<evidence type="ECO:0000313" key="1">
    <source>
        <dbReference type="EMBL" id="KND37267.1"/>
    </source>
</evidence>
<sequence length="64" mass="7571">MWLRSHTDIQLVMSPVRVLTPVFLEDLAEVAERRPWVVLFFDVYERAAPVLDEWLRDRTTQGSL</sequence>
<organism evidence="1 2">
    <name type="scientific">Streptomyces acidiscabies</name>
    <dbReference type="NCBI Taxonomy" id="42234"/>
    <lineage>
        <taxon>Bacteria</taxon>
        <taxon>Bacillati</taxon>
        <taxon>Actinomycetota</taxon>
        <taxon>Actinomycetes</taxon>
        <taxon>Kitasatosporales</taxon>
        <taxon>Streptomycetaceae</taxon>
        <taxon>Streptomyces</taxon>
    </lineage>
</organism>
<dbReference type="RefSeq" id="WP_050370339.1">
    <property type="nucleotide sequence ID" value="NZ_KQ257813.1"/>
</dbReference>
<gene>
    <name evidence="1" type="ORF">IQ63_10100</name>
</gene>
<dbReference type="Proteomes" id="UP000037151">
    <property type="component" value="Unassembled WGS sequence"/>
</dbReference>
<dbReference type="AlphaFoldDB" id="A0A0L0KGI5"/>
<evidence type="ECO:0000313" key="2">
    <source>
        <dbReference type="Proteomes" id="UP000037151"/>
    </source>
</evidence>
<protein>
    <submittedName>
        <fullName evidence="1">Uncharacterized protein</fullName>
    </submittedName>
</protein>
<reference evidence="2" key="1">
    <citation type="submission" date="2014-07" db="EMBL/GenBank/DDBJ databases">
        <title>Genome sequencing of plant-pathogenic Streptomyces species.</title>
        <authorList>
            <person name="Harrison J."/>
            <person name="Sapp M."/>
            <person name="Thwaites R."/>
            <person name="Studholme D.J."/>
        </authorList>
    </citation>
    <scope>NUCLEOTIDE SEQUENCE [LARGE SCALE GENOMIC DNA]</scope>
    <source>
        <strain evidence="2">NCPPB 4445</strain>
    </source>
</reference>